<feature type="domain" description="Glycoside hydrolase family 20 catalytic" evidence="7">
    <location>
        <begin position="307"/>
        <end position="622"/>
    </location>
</feature>
<comment type="catalytic activity">
    <reaction evidence="1">
        <text>Hydrolysis of terminal non-reducing N-acetyl-D-hexosamine residues in N-acetyl-beta-D-hexosaminides.</text>
        <dbReference type="EC" id="3.2.1.52"/>
    </reaction>
</comment>
<gene>
    <name evidence="9" type="ORF">ACIBP4_23265</name>
</gene>
<evidence type="ECO:0000313" key="10">
    <source>
        <dbReference type="Proteomes" id="UP001612812"/>
    </source>
</evidence>
<evidence type="ECO:0000256" key="6">
    <source>
        <dbReference type="SAM" id="MobiDB-lite"/>
    </source>
</evidence>
<dbReference type="Pfam" id="PF02838">
    <property type="entry name" value="Glyco_hydro_20b"/>
    <property type="match status" value="1"/>
</dbReference>
<evidence type="ECO:0000256" key="1">
    <source>
        <dbReference type="ARBA" id="ARBA00001231"/>
    </source>
</evidence>
<feature type="domain" description="Beta-hexosaminidase bacterial type N-terminal" evidence="8">
    <location>
        <begin position="132"/>
        <end position="303"/>
    </location>
</feature>
<evidence type="ECO:0000256" key="5">
    <source>
        <dbReference type="ARBA" id="ARBA00023295"/>
    </source>
</evidence>
<dbReference type="InterPro" id="IPR025705">
    <property type="entry name" value="Beta_hexosaminidase_sua/sub"/>
</dbReference>
<dbReference type="Pfam" id="PF00728">
    <property type="entry name" value="Glyco_hydro_20"/>
    <property type="match status" value="1"/>
</dbReference>
<keyword evidence="5" id="KW-0326">Glycosidase</keyword>
<name>A0ABW7ZQU4_9ACTN</name>
<keyword evidence="10" id="KW-1185">Reference proteome</keyword>
<dbReference type="Proteomes" id="UP001612812">
    <property type="component" value="Unassembled WGS sequence"/>
</dbReference>
<dbReference type="SUPFAM" id="SSF51445">
    <property type="entry name" value="(Trans)glycosidases"/>
    <property type="match status" value="1"/>
</dbReference>
<feature type="region of interest" description="Disordered" evidence="6">
    <location>
        <begin position="659"/>
        <end position="688"/>
    </location>
</feature>
<feature type="region of interest" description="Disordered" evidence="6">
    <location>
        <begin position="1"/>
        <end position="106"/>
    </location>
</feature>
<dbReference type="InterPro" id="IPR029018">
    <property type="entry name" value="Hex-like_dom2"/>
</dbReference>
<feature type="compositionally biased region" description="Low complexity" evidence="6">
    <location>
        <begin position="212"/>
        <end position="230"/>
    </location>
</feature>
<dbReference type="InterPro" id="IPR015882">
    <property type="entry name" value="HEX_bac_N"/>
</dbReference>
<accession>A0ABW7ZQU4</accession>
<evidence type="ECO:0000256" key="4">
    <source>
        <dbReference type="ARBA" id="ARBA00022801"/>
    </source>
</evidence>
<evidence type="ECO:0000313" key="9">
    <source>
        <dbReference type="EMBL" id="MFI7265205.1"/>
    </source>
</evidence>
<feature type="compositionally biased region" description="Basic and acidic residues" evidence="6">
    <location>
        <begin position="678"/>
        <end position="688"/>
    </location>
</feature>
<evidence type="ECO:0000259" key="8">
    <source>
        <dbReference type="Pfam" id="PF02838"/>
    </source>
</evidence>
<feature type="compositionally biased region" description="Pro residues" evidence="6">
    <location>
        <begin position="663"/>
        <end position="675"/>
    </location>
</feature>
<sequence>MPTIPAAPENGPQPTVRPAAPRPTGAEPDASPVAARPDASPSATEPAATGPDATPSAAQPAVTLPDVSPSAAQPAVTGPDGSPSARPGASRSVAEAAAGLPDVSPSAAELARVAADRAAGQLAPPAPVRLDAVVPAPERVLPDPGGDFTLTPDAALRVDPAGRDVADQLAGWLRPATGFPLPVTETADPAEGRLTLTLSPTGAATPTHDTRAAGTPAGEARAAGTPAGDAQDGDARDGDGDDDALGDEGYRLDVTTAGVRITATTPAGLFHGAQTVRQLLPAAVESTTPVAERWVMPGGTIVDRPRFPYRGAMLDVARHFFGVRDVLRVVDHLARYKLNHLHLHLTDDQGWRIAVDSWPRLAEVGGATEVGGGPGGWYTRDDYRRIVAYAARRHVTVVPEIDLPGHTNAALVAYPELAPGKTAPPPYTGTEVGFSYVDPADERTYAFVADVLGEVAALTPGPWLHLGGDEAFKVPAESYRAFVARAQALVAATGKTVVGWHQLAPAEHAAGRVLQWWGTNGDDPDTAEAVRRGARLILSPGNHAYLDMKYAPDTPIGHDWAGLIDVRRAYEWDPGTHVRGVPAEAVLGVEAPLWTESVTTLAEVEYMFFPRLPAVAELGWSPRETHDWSRFRSRVAAHGPRWATAGITFHPSPEIPWPALWPSTPPQIPTQPTPHHPLTREDAQPGRS</sequence>
<proteinExistence type="inferred from homology"/>
<reference evidence="9 10" key="1">
    <citation type="submission" date="2024-10" db="EMBL/GenBank/DDBJ databases">
        <title>The Natural Products Discovery Center: Release of the First 8490 Sequenced Strains for Exploring Actinobacteria Biosynthetic Diversity.</title>
        <authorList>
            <person name="Kalkreuter E."/>
            <person name="Kautsar S.A."/>
            <person name="Yang D."/>
            <person name="Bader C.D."/>
            <person name="Teijaro C.N."/>
            <person name="Fluegel L."/>
            <person name="Davis C.M."/>
            <person name="Simpson J.R."/>
            <person name="Lauterbach L."/>
            <person name="Steele A.D."/>
            <person name="Gui C."/>
            <person name="Meng S."/>
            <person name="Li G."/>
            <person name="Viehrig K."/>
            <person name="Ye F."/>
            <person name="Su P."/>
            <person name="Kiefer A.F."/>
            <person name="Nichols A."/>
            <person name="Cepeda A.J."/>
            <person name="Yan W."/>
            <person name="Fan B."/>
            <person name="Jiang Y."/>
            <person name="Adhikari A."/>
            <person name="Zheng C.-J."/>
            <person name="Schuster L."/>
            <person name="Cowan T.M."/>
            <person name="Smanski M.J."/>
            <person name="Chevrette M.G."/>
            <person name="De Carvalho L.P.S."/>
            <person name="Shen B."/>
        </authorList>
    </citation>
    <scope>NUCLEOTIDE SEQUENCE [LARGE SCALE GENOMIC DNA]</scope>
    <source>
        <strain evidence="9 10">NPDC049845</strain>
    </source>
</reference>
<feature type="region of interest" description="Disordered" evidence="6">
    <location>
        <begin position="197"/>
        <end position="246"/>
    </location>
</feature>
<keyword evidence="4" id="KW-0378">Hydrolase</keyword>
<dbReference type="Gene3D" id="3.20.20.80">
    <property type="entry name" value="Glycosidases"/>
    <property type="match status" value="1"/>
</dbReference>
<dbReference type="RefSeq" id="WP_396769575.1">
    <property type="nucleotide sequence ID" value="NZ_JBITLA010000006.1"/>
</dbReference>
<dbReference type="InterPro" id="IPR017853">
    <property type="entry name" value="GH"/>
</dbReference>
<evidence type="ECO:0000256" key="2">
    <source>
        <dbReference type="ARBA" id="ARBA00006285"/>
    </source>
</evidence>
<dbReference type="InterPro" id="IPR015883">
    <property type="entry name" value="Glyco_hydro_20_cat"/>
</dbReference>
<evidence type="ECO:0000256" key="3">
    <source>
        <dbReference type="ARBA" id="ARBA00012663"/>
    </source>
</evidence>
<dbReference type="PANTHER" id="PTHR22600:SF57">
    <property type="entry name" value="BETA-N-ACETYLHEXOSAMINIDASE"/>
    <property type="match status" value="1"/>
</dbReference>
<evidence type="ECO:0000259" key="7">
    <source>
        <dbReference type="Pfam" id="PF00728"/>
    </source>
</evidence>
<dbReference type="PRINTS" id="PR00738">
    <property type="entry name" value="GLHYDRLASE20"/>
</dbReference>
<dbReference type="PANTHER" id="PTHR22600">
    <property type="entry name" value="BETA-HEXOSAMINIDASE"/>
    <property type="match status" value="1"/>
</dbReference>
<dbReference type="SUPFAM" id="SSF55545">
    <property type="entry name" value="beta-N-acetylhexosaminidase-like domain"/>
    <property type="match status" value="1"/>
</dbReference>
<dbReference type="Gene3D" id="3.30.379.10">
    <property type="entry name" value="Chitobiase/beta-hexosaminidase domain 2-like"/>
    <property type="match status" value="1"/>
</dbReference>
<dbReference type="EMBL" id="JBITLE010000010">
    <property type="protein sequence ID" value="MFI7265205.1"/>
    <property type="molecule type" value="Genomic_DNA"/>
</dbReference>
<protein>
    <recommendedName>
        <fullName evidence="3">beta-N-acetylhexosaminidase</fullName>
        <ecNumber evidence="3">3.2.1.52</ecNumber>
    </recommendedName>
</protein>
<dbReference type="EC" id="3.2.1.52" evidence="3"/>
<comment type="caution">
    <text evidence="9">The sequence shown here is derived from an EMBL/GenBank/DDBJ whole genome shotgun (WGS) entry which is preliminary data.</text>
</comment>
<dbReference type="CDD" id="cd06568">
    <property type="entry name" value="GH20_SpHex_like"/>
    <property type="match status" value="1"/>
</dbReference>
<comment type="similarity">
    <text evidence="2">Belongs to the glycosyl hydrolase 20 family.</text>
</comment>
<organism evidence="9 10">
    <name type="scientific">Micromonospora maritima</name>
    <dbReference type="NCBI Taxonomy" id="986711"/>
    <lineage>
        <taxon>Bacteria</taxon>
        <taxon>Bacillati</taxon>
        <taxon>Actinomycetota</taxon>
        <taxon>Actinomycetes</taxon>
        <taxon>Micromonosporales</taxon>
        <taxon>Micromonosporaceae</taxon>
        <taxon>Micromonospora</taxon>
    </lineage>
</organism>